<accession>A0ABU5ZF39</accession>
<protein>
    <submittedName>
        <fullName evidence="2">Carbon-nitrogen hydrolase family protein</fullName>
    </submittedName>
</protein>
<dbReference type="SUPFAM" id="SSF56317">
    <property type="entry name" value="Carbon-nitrogen hydrolase"/>
    <property type="match status" value="1"/>
</dbReference>
<dbReference type="PANTHER" id="PTHR23088">
    <property type="entry name" value="NITRILASE-RELATED"/>
    <property type="match status" value="1"/>
</dbReference>
<gene>
    <name evidence="2" type="ORF">VF724_04095</name>
</gene>
<dbReference type="Pfam" id="PF00795">
    <property type="entry name" value="CN_hydrolase"/>
    <property type="match status" value="1"/>
</dbReference>
<dbReference type="PROSITE" id="PS50263">
    <property type="entry name" value="CN_HYDROLASE"/>
    <property type="match status" value="1"/>
</dbReference>
<dbReference type="CDD" id="cd07574">
    <property type="entry name" value="nitrilase_Rim1_like"/>
    <property type="match status" value="1"/>
</dbReference>
<dbReference type="Gene3D" id="3.60.110.10">
    <property type="entry name" value="Carbon-nitrogen hydrolase"/>
    <property type="match status" value="1"/>
</dbReference>
<sequence>MQINIAAVQFRLKSIHSKEEFFRQVEDYIQQALTHEPHFIVFPELFTAELAAIQPKAPFEVVRDINDYLPDYLDFFTRYSKQYQVYIVAGTIIVKDDGGDYVNRAYLFRPDGTNVYQDKIHLTQWEALEWDLKQGNELHVFDTEHGKVSLLTCYDIEFPELSRYAVSKGAVILFSPSSTASRQGLYRVKSCAKARAIENQCFVVVTGTTGTIDEMPDFKNNFTTGGIYAPCDAYFPSEGVIAEGIENEEMIVSGAVDMEALHLSRSTLTNISTPLLKNMRNDLYSVEFKA</sequence>
<dbReference type="InterPro" id="IPR003010">
    <property type="entry name" value="C-N_Hydrolase"/>
</dbReference>
<dbReference type="PANTHER" id="PTHR23088:SF50">
    <property type="entry name" value="HYDROLASE YHCX"/>
    <property type="match status" value="1"/>
</dbReference>
<evidence type="ECO:0000313" key="2">
    <source>
        <dbReference type="EMBL" id="MEB3100837.1"/>
    </source>
</evidence>
<dbReference type="GO" id="GO:0016787">
    <property type="term" value="F:hydrolase activity"/>
    <property type="evidence" value="ECO:0007669"/>
    <property type="project" value="UniProtKB-KW"/>
</dbReference>
<evidence type="ECO:0000259" key="1">
    <source>
        <dbReference type="PROSITE" id="PS50263"/>
    </source>
</evidence>
<keyword evidence="2" id="KW-0378">Hydrolase</keyword>
<dbReference type="RefSeq" id="WP_371752952.1">
    <property type="nucleotide sequence ID" value="NZ_JAYJLD010000004.1"/>
</dbReference>
<dbReference type="EMBL" id="JAYJLD010000004">
    <property type="protein sequence ID" value="MEB3100837.1"/>
    <property type="molecule type" value="Genomic_DNA"/>
</dbReference>
<dbReference type="Proteomes" id="UP001310386">
    <property type="component" value="Unassembled WGS sequence"/>
</dbReference>
<evidence type="ECO:0000313" key="3">
    <source>
        <dbReference type="Proteomes" id="UP001310386"/>
    </source>
</evidence>
<name>A0ABU5ZF39_9BACL</name>
<feature type="domain" description="CN hydrolase" evidence="1">
    <location>
        <begin position="3"/>
        <end position="258"/>
    </location>
</feature>
<organism evidence="2 3">
    <name type="scientific">Ferviditalea candida</name>
    <dbReference type="NCBI Taxonomy" id="3108399"/>
    <lineage>
        <taxon>Bacteria</taxon>
        <taxon>Bacillati</taxon>
        <taxon>Bacillota</taxon>
        <taxon>Bacilli</taxon>
        <taxon>Bacillales</taxon>
        <taxon>Paenibacillaceae</taxon>
        <taxon>Ferviditalea</taxon>
    </lineage>
</organism>
<reference evidence="2" key="1">
    <citation type="submission" date="2023-12" db="EMBL/GenBank/DDBJ databases">
        <title>Fervidustalea candida gen. nov., sp. nov., a novel member of the family Paenibacillaceae isolated from a geothermal area.</title>
        <authorList>
            <person name="Li W.-J."/>
            <person name="Jiao J.-Y."/>
            <person name="Chen Y."/>
        </authorList>
    </citation>
    <scope>NUCLEOTIDE SEQUENCE</scope>
    <source>
        <strain evidence="2">SYSU GA230002</strain>
    </source>
</reference>
<keyword evidence="3" id="KW-1185">Reference proteome</keyword>
<comment type="caution">
    <text evidence="2">The sequence shown here is derived from an EMBL/GenBank/DDBJ whole genome shotgun (WGS) entry which is preliminary data.</text>
</comment>
<proteinExistence type="predicted"/>
<dbReference type="InterPro" id="IPR036526">
    <property type="entry name" value="C-N_Hydrolase_sf"/>
</dbReference>